<dbReference type="AlphaFoldDB" id="A0A515CTK0"/>
<evidence type="ECO:0000313" key="1">
    <source>
        <dbReference type="EMBL" id="QDL31496.1"/>
    </source>
</evidence>
<dbReference type="RefSeq" id="WP_142815009.1">
    <property type="nucleotide sequence ID" value="NZ_CP033893.1"/>
</dbReference>
<evidence type="ECO:0000313" key="2">
    <source>
        <dbReference type="Proteomes" id="UP000317572"/>
    </source>
</evidence>
<dbReference type="EMBL" id="CP033893">
    <property type="protein sequence ID" value="QDL31496.1"/>
    <property type="molecule type" value="Genomic_DNA"/>
</dbReference>
<proteinExistence type="predicted"/>
<reference evidence="1 2" key="1">
    <citation type="submission" date="2018-11" db="EMBL/GenBank/DDBJ databases">
        <title>The first complete genome of Serratia liquefaciens isolated from metalophyte plant revel distinctness adaptive mechanisms in an extreme habitat.</title>
        <authorList>
            <person name="Caneschi W.L."/>
            <person name="Sanchez A.B."/>
            <person name="Felestrino E.B."/>
            <person name="Assis R.A.B."/>
            <person name="Lemes C.G.C."/>
            <person name="Cordeiro I.F."/>
            <person name="Fonseca N.P."/>
            <person name="Villa M."/>
            <person name="Vieira I.T."/>
            <person name="Moraes L.A."/>
            <person name="Kamino L.H.Y."/>
            <person name="do Carmo F."/>
            <person name="Garcia C.M."/>
            <person name="Almeida N.F."/>
            <person name="Silva R.S."/>
            <person name="Ferro J.A."/>
            <person name="Ferro M.I.T."/>
            <person name="Varani A.M."/>
            <person name="Ferreira R.M."/>
            <person name="dos Santos V.L."/>
            <person name="Silva U.C."/>
            <person name="Setubal J.C."/>
            <person name="Moreira L.M."/>
        </authorList>
    </citation>
    <scope>NUCLEOTIDE SEQUENCE [LARGE SCALE GENOMIC DNA]</scope>
    <source>
        <strain evidence="1 2">FG3</strain>
    </source>
</reference>
<sequence>MAWGFQTWDANGVANNTGIVKVFTIGTIKVDFNQKSGVWGFSVPSGYKIDFMTLQDGIGFTQERRGLRVLNNNTLEMFDASGQWFNGTAPAYAGWVIVYLLKG</sequence>
<dbReference type="Proteomes" id="UP000317572">
    <property type="component" value="Chromosome"/>
</dbReference>
<protein>
    <submittedName>
        <fullName evidence="1">Uncharacterized protein</fullName>
    </submittedName>
</protein>
<name>A0A515CTK0_SERLI</name>
<gene>
    <name evidence="1" type="ORF">EGO53_06745</name>
</gene>
<organism evidence="1 2">
    <name type="scientific">Serratia liquefaciens</name>
    <dbReference type="NCBI Taxonomy" id="614"/>
    <lineage>
        <taxon>Bacteria</taxon>
        <taxon>Pseudomonadati</taxon>
        <taxon>Pseudomonadota</taxon>
        <taxon>Gammaproteobacteria</taxon>
        <taxon>Enterobacterales</taxon>
        <taxon>Yersiniaceae</taxon>
        <taxon>Serratia</taxon>
    </lineage>
</organism>
<accession>A0A515CTK0</accession>